<dbReference type="Pfam" id="PF26607">
    <property type="entry name" value="DUF8189"/>
    <property type="match status" value="1"/>
</dbReference>
<dbReference type="RefSeq" id="WP_143342431.1">
    <property type="nucleotide sequence ID" value="NZ_JAGIOO010000001.1"/>
</dbReference>
<dbReference type="EMBL" id="JAGIOO010000001">
    <property type="protein sequence ID" value="MBP2471755.1"/>
    <property type="molecule type" value="Genomic_DNA"/>
</dbReference>
<dbReference type="PANTHER" id="PTHR43762">
    <property type="entry name" value="L-GULONOLACTONE OXIDASE"/>
    <property type="match status" value="1"/>
</dbReference>
<proteinExistence type="predicted"/>
<dbReference type="SUPFAM" id="SSF56176">
    <property type="entry name" value="FAD-binding/transporter-associated domain-like"/>
    <property type="match status" value="1"/>
</dbReference>
<keyword evidence="1" id="KW-0560">Oxidoreductase</keyword>
<dbReference type="PROSITE" id="PS51387">
    <property type="entry name" value="FAD_PCMH"/>
    <property type="match status" value="1"/>
</dbReference>
<protein>
    <recommendedName>
        <fullName evidence="2">FAD-binding PCMH-type domain-containing protein</fullName>
    </recommendedName>
</protein>
<evidence type="ECO:0000259" key="2">
    <source>
        <dbReference type="PROSITE" id="PS51387"/>
    </source>
</evidence>
<dbReference type="PANTHER" id="PTHR43762:SF1">
    <property type="entry name" value="D-ARABINONO-1,4-LACTONE OXIDASE"/>
    <property type="match status" value="1"/>
</dbReference>
<dbReference type="InterPro" id="IPR016169">
    <property type="entry name" value="FAD-bd_PCMH_sub2"/>
</dbReference>
<evidence type="ECO:0000313" key="3">
    <source>
        <dbReference type="EMBL" id="MBP2471755.1"/>
    </source>
</evidence>
<keyword evidence="4" id="KW-1185">Reference proteome</keyword>
<sequence length="888" mass="93747">MDTFQNWTRNIEAPVVEFASPKDLAELCSVVRAAEGAGLPVHAVGSAWSYSAPAHCAGVVVRTDGLADFPPVLQQAVRPGAGEGRLWLAVGGGITLRNLSLALDGAARPDGRPGVPAELRNGRRWTLPTLGGSGGQTLAGAIATGTHGGDAARGPIGDYVRALVVVGSGGQVTIAQDQHVVDVPAYEQALRAAGQLPPEVTVREFRHPRALAAAVVGLGRFGVVHAAVLEVHDETEVALVEHRRASTWRTVRADLTAAVDRAVAGDEFLSVVVNPVARPDGDRKVLVSTRKSLQRTDLAAAGRHFGLGDQASTPVLDERARTGMPAELGQALCAKELPGPLHAIARILGLSTDRRLGDFLADLLNATTALGLPQLVETATSAVIDAIQPTARPSDHKPWLVHGTRWEVGDFFDYSSDCYRMDFVELFFPVNDQLPARVDEVIGVFEQLRARGVALGGYLSLRFLRGSQSLLAPACFDRTCALEVAMPRGLTGNRAALALLHELAQRHGGFLHWGQLNELDAASVAGMFGGRLGEWRSELRAWEGTASTFGNAFTRGRGLEPDRAADWTQWTDAGIAAGGPPALVGRLPFVVGRDRLVHTADRLGGTWRAVRPEPVGAGARPLVLASARRLEVFVADPGGRVLRARQGADGQFPAWQPLAGEGLDGDVHGAAHLDGRIEVVARGDFQRGREALHAWPLVGELWNGLTPMASGRLGGPPSVGLRSVGGSDQLVVVAAGERGYVRWSAQHGPGSTSPWTAWQDLGAVAGSHPVVFRAPDGVARVVVVDGAGRGFEAVELTGQLAVRWQPWRALPDNERLDPSTVLTPAGAWLFGLGLDGRLLASRLDGSGWSAWQDLGGHFTSPVAASASSEGVLVAGVRADTGQLVYRAT</sequence>
<reference evidence="3 4" key="1">
    <citation type="submission" date="2021-03" db="EMBL/GenBank/DDBJ databases">
        <title>Sequencing the genomes of 1000 actinobacteria strains.</title>
        <authorList>
            <person name="Klenk H.-P."/>
        </authorList>
    </citation>
    <scope>NUCLEOTIDE SEQUENCE [LARGE SCALE GENOMIC DNA]</scope>
    <source>
        <strain evidence="3 4">DSM 44580</strain>
    </source>
</reference>
<comment type="caution">
    <text evidence="3">The sequence shown here is derived from an EMBL/GenBank/DDBJ whole genome shotgun (WGS) entry which is preliminary data.</text>
</comment>
<accession>A0ABS5A587</accession>
<gene>
    <name evidence="3" type="ORF">JOF53_000627</name>
</gene>
<evidence type="ECO:0000313" key="4">
    <source>
        <dbReference type="Proteomes" id="UP001519363"/>
    </source>
</evidence>
<name>A0ABS5A587_9PSEU</name>
<dbReference type="Proteomes" id="UP001519363">
    <property type="component" value="Unassembled WGS sequence"/>
</dbReference>
<feature type="domain" description="FAD-binding PCMH-type" evidence="2">
    <location>
        <begin position="11"/>
        <end position="234"/>
    </location>
</feature>
<evidence type="ECO:0000256" key="1">
    <source>
        <dbReference type="ARBA" id="ARBA00023002"/>
    </source>
</evidence>
<dbReference type="InterPro" id="IPR016167">
    <property type="entry name" value="FAD-bd_PCMH_sub1"/>
</dbReference>
<dbReference type="Gene3D" id="3.30.465.10">
    <property type="match status" value="1"/>
</dbReference>
<organism evidence="3 4">
    <name type="scientific">Crossiella equi</name>
    <dbReference type="NCBI Taxonomy" id="130796"/>
    <lineage>
        <taxon>Bacteria</taxon>
        <taxon>Bacillati</taxon>
        <taxon>Actinomycetota</taxon>
        <taxon>Actinomycetes</taxon>
        <taxon>Pseudonocardiales</taxon>
        <taxon>Pseudonocardiaceae</taxon>
        <taxon>Crossiella</taxon>
    </lineage>
</organism>
<dbReference type="InterPro" id="IPR010031">
    <property type="entry name" value="FAD_lactone_oxidase-like"/>
</dbReference>
<dbReference type="InterPro" id="IPR016166">
    <property type="entry name" value="FAD-bd_PCMH"/>
</dbReference>
<dbReference type="Gene3D" id="3.30.43.10">
    <property type="entry name" value="Uridine Diphospho-n-acetylenolpyruvylglucosamine Reductase, domain 2"/>
    <property type="match status" value="1"/>
</dbReference>
<dbReference type="SUPFAM" id="SSF89372">
    <property type="entry name" value="Fucose-specific lectin"/>
    <property type="match status" value="1"/>
</dbReference>
<dbReference type="InterPro" id="IPR036318">
    <property type="entry name" value="FAD-bd_PCMH-like_sf"/>
</dbReference>
<dbReference type="InterPro" id="IPR058502">
    <property type="entry name" value="PLL-like_beta-prop"/>
</dbReference>